<proteinExistence type="predicted"/>
<organism evidence="1 2">
    <name type="scientific">Planktothrix mougeotii LEGE 06226</name>
    <dbReference type="NCBI Taxonomy" id="1828728"/>
    <lineage>
        <taxon>Bacteria</taxon>
        <taxon>Bacillati</taxon>
        <taxon>Cyanobacteriota</taxon>
        <taxon>Cyanophyceae</taxon>
        <taxon>Oscillatoriophycideae</taxon>
        <taxon>Oscillatoriales</taxon>
        <taxon>Microcoleaceae</taxon>
        <taxon>Planktothrix</taxon>
    </lineage>
</organism>
<dbReference type="InterPro" id="IPR013467">
    <property type="entry name" value="HNH78-like"/>
</dbReference>
<dbReference type="RefSeq" id="WP_193867924.1">
    <property type="nucleotide sequence ID" value="NZ_JADEWU010000004.1"/>
</dbReference>
<gene>
    <name evidence="1" type="ORF">IQ236_03180</name>
</gene>
<name>A0ABR9U6Y9_9CYAN</name>
<reference evidence="1 2" key="1">
    <citation type="submission" date="2020-10" db="EMBL/GenBank/DDBJ databases">
        <authorList>
            <person name="Castelo-Branco R."/>
            <person name="Eusebio N."/>
            <person name="Adriana R."/>
            <person name="Vieira A."/>
            <person name="Brugerolle De Fraissinette N."/>
            <person name="Rezende De Castro R."/>
            <person name="Schneider M.P."/>
            <person name="Vasconcelos V."/>
            <person name="Leao P.N."/>
        </authorList>
    </citation>
    <scope>NUCLEOTIDE SEQUENCE [LARGE SCALE GENOMIC DNA]</scope>
    <source>
        <strain evidence="1 2">LEGE 06226</strain>
    </source>
</reference>
<accession>A0ABR9U6Y9</accession>
<dbReference type="Gene3D" id="1.10.30.50">
    <property type="match status" value="1"/>
</dbReference>
<protein>
    <submittedName>
        <fullName evidence="1">TIGR02646 family protein</fullName>
    </submittedName>
</protein>
<dbReference type="NCBIfam" id="TIGR02646">
    <property type="entry name" value="retron system putative HNH endonuclease"/>
    <property type="match status" value="1"/>
</dbReference>
<keyword evidence="2" id="KW-1185">Reference proteome</keyword>
<comment type="caution">
    <text evidence="1">The sequence shown here is derived from an EMBL/GenBank/DDBJ whole genome shotgun (WGS) entry which is preliminary data.</text>
</comment>
<dbReference type="EMBL" id="JADEWU010000004">
    <property type="protein sequence ID" value="MBE9142225.1"/>
    <property type="molecule type" value="Genomic_DNA"/>
</dbReference>
<dbReference type="Proteomes" id="UP000640725">
    <property type="component" value="Unassembled WGS sequence"/>
</dbReference>
<sequence length="268" mass="30874">MIPVSRLTQVPQILQTKANQWLTELKTIKANPNATKSQRENAINKYRHSEVKQALVGIFHGKCAYCESQILTVGYGDIEHFYPKSKYTDLTFEWTNLLLSCTICNNPQHKGTKFPLDVNDKPLLIDPTDEQTDIFEHLQLTWDQTANQAWIDGLTDRGKTVVNIFDLNDQRGTRKELIRERSKKVKTMLALLTMATSEKIDDINRKEAINLLKESCNIEEPYLAFALFYILPFLAHHYQDLDAIDLLKKVGKRSFGYSLFARINQLPD</sequence>
<evidence type="ECO:0000313" key="1">
    <source>
        <dbReference type="EMBL" id="MBE9142225.1"/>
    </source>
</evidence>
<evidence type="ECO:0000313" key="2">
    <source>
        <dbReference type="Proteomes" id="UP000640725"/>
    </source>
</evidence>